<dbReference type="SUPFAM" id="SSF53756">
    <property type="entry name" value="UDP-Glycosyltransferase/glycogen phosphorylase"/>
    <property type="match status" value="1"/>
</dbReference>
<evidence type="ECO:0000256" key="2">
    <source>
        <dbReference type="ARBA" id="ARBA00022679"/>
    </source>
</evidence>
<dbReference type="RefSeq" id="WP_117358805.1">
    <property type="nucleotide sequence ID" value="NZ_QURH01000310.1"/>
</dbReference>
<reference evidence="4 5" key="1">
    <citation type="submission" date="2018-08" db="EMBL/GenBank/DDBJ databases">
        <title>Actinomadura jelena sp. nov., a novel Actinomycete isolated from soil in Chad.</title>
        <authorList>
            <person name="Shi L."/>
        </authorList>
    </citation>
    <scope>NUCLEOTIDE SEQUENCE [LARGE SCALE GENOMIC DNA]</scope>
    <source>
        <strain evidence="4 5">NEAU-G17</strain>
    </source>
</reference>
<evidence type="ECO:0000313" key="4">
    <source>
        <dbReference type="EMBL" id="RFU40083.1"/>
    </source>
</evidence>
<comment type="caution">
    <text evidence="4">The sequence shown here is derived from an EMBL/GenBank/DDBJ whole genome shotgun (WGS) entry which is preliminary data.</text>
</comment>
<gene>
    <name evidence="4" type="ORF">DZF91_19045</name>
</gene>
<accession>A0A372JJ81</accession>
<dbReference type="PANTHER" id="PTHR12526">
    <property type="entry name" value="GLYCOSYLTRANSFERASE"/>
    <property type="match status" value="1"/>
</dbReference>
<dbReference type="GO" id="GO:0016757">
    <property type="term" value="F:glycosyltransferase activity"/>
    <property type="evidence" value="ECO:0007669"/>
    <property type="project" value="UniProtKB-KW"/>
</dbReference>
<dbReference type="Pfam" id="PF13439">
    <property type="entry name" value="Glyco_transf_4"/>
    <property type="match status" value="1"/>
</dbReference>
<keyword evidence="1" id="KW-0328">Glycosyltransferase</keyword>
<proteinExistence type="predicted"/>
<organism evidence="4 5">
    <name type="scientific">Actinomadura logoneensis</name>
    <dbReference type="NCBI Taxonomy" id="2293572"/>
    <lineage>
        <taxon>Bacteria</taxon>
        <taxon>Bacillati</taxon>
        <taxon>Actinomycetota</taxon>
        <taxon>Actinomycetes</taxon>
        <taxon>Streptosporangiales</taxon>
        <taxon>Thermomonosporaceae</taxon>
        <taxon>Actinomadura</taxon>
    </lineage>
</organism>
<feature type="domain" description="Glycosyltransferase subfamily 4-like N-terminal" evidence="3">
    <location>
        <begin position="14"/>
        <end position="167"/>
    </location>
</feature>
<keyword evidence="2 4" id="KW-0808">Transferase</keyword>
<dbReference type="Gene3D" id="3.40.50.2000">
    <property type="entry name" value="Glycogen Phosphorylase B"/>
    <property type="match status" value="2"/>
</dbReference>
<sequence length="390" mass="41181">MRIAVVGPAFPYKGGGAHHTTELAHRLAAAGHEVVVESWRAQYPGFLYPGQQTIDEPEGEPFPGTLRRLDWRRPDGWWRAGRSLRGHDLVVLAVLSPVQVPAYLGILAGIGRRTPVVALCHNVLPHERRPYDRPLMKALLTRVSGVLVHSEEQARLARTLTARPVRVAEMPAHLPTPSGTDGVSGVSGAADAAAEAGVRKRLLFFGIVRPYKGLDVLLRALAEGPPDVSLTVAGEFWGGLEETEALVASLGLADRVELRPGYVPAAEVPGLFAAADALVLPYRAATASQNVWMAFEHGLPVIATRVGGFPDQVRDGADGLLADPDDVASLAAAIKRFYRPGEPERLRAAVEAPDHGPLWDVYLATLTGAAGVTGASGTTGAATPGAAPGS</sequence>
<dbReference type="Pfam" id="PF13692">
    <property type="entry name" value="Glyco_trans_1_4"/>
    <property type="match status" value="1"/>
</dbReference>
<keyword evidence="5" id="KW-1185">Reference proteome</keyword>
<dbReference type="AlphaFoldDB" id="A0A372JJ81"/>
<dbReference type="InterPro" id="IPR028098">
    <property type="entry name" value="Glyco_trans_4-like_N"/>
</dbReference>
<dbReference type="EMBL" id="QURH01000310">
    <property type="protein sequence ID" value="RFU40083.1"/>
    <property type="molecule type" value="Genomic_DNA"/>
</dbReference>
<dbReference type="PANTHER" id="PTHR12526:SF510">
    <property type="entry name" value="D-INOSITOL 3-PHOSPHATE GLYCOSYLTRANSFERASE"/>
    <property type="match status" value="1"/>
</dbReference>
<dbReference type="OrthoDB" id="9771846at2"/>
<name>A0A372JJ81_9ACTN</name>
<evidence type="ECO:0000259" key="3">
    <source>
        <dbReference type="Pfam" id="PF13439"/>
    </source>
</evidence>
<evidence type="ECO:0000313" key="5">
    <source>
        <dbReference type="Proteomes" id="UP000261811"/>
    </source>
</evidence>
<dbReference type="CDD" id="cd03801">
    <property type="entry name" value="GT4_PimA-like"/>
    <property type="match status" value="1"/>
</dbReference>
<protein>
    <submittedName>
        <fullName evidence="4">Glycosyltransferase</fullName>
    </submittedName>
</protein>
<dbReference type="Proteomes" id="UP000261811">
    <property type="component" value="Unassembled WGS sequence"/>
</dbReference>
<evidence type="ECO:0000256" key="1">
    <source>
        <dbReference type="ARBA" id="ARBA00022676"/>
    </source>
</evidence>